<name>A0A1W1EFJ9_9ZZZZ</name>
<feature type="transmembrane region" description="Helical" evidence="1">
    <location>
        <begin position="14"/>
        <end position="46"/>
    </location>
</feature>
<keyword evidence="1" id="KW-0472">Membrane</keyword>
<feature type="transmembrane region" description="Helical" evidence="1">
    <location>
        <begin position="58"/>
        <end position="76"/>
    </location>
</feature>
<evidence type="ECO:0000313" key="2">
    <source>
        <dbReference type="EMBL" id="SFZ98791.1"/>
    </source>
</evidence>
<sequence length="151" mass="16731">MIEFLTLNIEWWHWIAVGILFIIIELGTGTFFILGFGIAAIIVGIIELLINMSFVMQLLLWIILSIVVIAILFKYFKDQPTVSNSGQSDYGLDTLGTVTKAINIQDRGEVKFDRSILGNSLWKATSDETIAIGARVKIEEVNGQLVKVASA</sequence>
<reference evidence="2" key="1">
    <citation type="submission" date="2016-10" db="EMBL/GenBank/DDBJ databases">
        <authorList>
            <person name="de Groot N.N."/>
        </authorList>
    </citation>
    <scope>NUCLEOTIDE SEQUENCE</scope>
</reference>
<evidence type="ECO:0000256" key="1">
    <source>
        <dbReference type="SAM" id="Phobius"/>
    </source>
</evidence>
<dbReference type="GO" id="GO:0008233">
    <property type="term" value="F:peptidase activity"/>
    <property type="evidence" value="ECO:0007669"/>
    <property type="project" value="UniProtKB-KW"/>
</dbReference>
<dbReference type="PANTHER" id="PTHR33507">
    <property type="entry name" value="INNER MEMBRANE PROTEIN YBBJ"/>
    <property type="match status" value="1"/>
</dbReference>
<dbReference type="AlphaFoldDB" id="A0A1W1EFJ9"/>
<dbReference type="PANTHER" id="PTHR33507:SF3">
    <property type="entry name" value="INNER MEMBRANE PROTEIN YBBJ"/>
    <property type="match status" value="1"/>
</dbReference>
<dbReference type="EMBL" id="FPKX01000060">
    <property type="protein sequence ID" value="SFZ98791.1"/>
    <property type="molecule type" value="Genomic_DNA"/>
</dbReference>
<dbReference type="SUPFAM" id="SSF141322">
    <property type="entry name" value="NfeD domain-like"/>
    <property type="match status" value="1"/>
</dbReference>
<dbReference type="GO" id="GO:0005886">
    <property type="term" value="C:plasma membrane"/>
    <property type="evidence" value="ECO:0007669"/>
    <property type="project" value="TreeGrafter"/>
</dbReference>
<gene>
    <name evidence="2" type="ORF">MNB_SV-5-1464</name>
</gene>
<dbReference type="Gene3D" id="2.40.50.140">
    <property type="entry name" value="Nucleic acid-binding proteins"/>
    <property type="match status" value="1"/>
</dbReference>
<dbReference type="InterPro" id="IPR052165">
    <property type="entry name" value="Membrane_assoc_protease"/>
</dbReference>
<dbReference type="InterPro" id="IPR012340">
    <property type="entry name" value="NA-bd_OB-fold"/>
</dbReference>
<keyword evidence="1" id="KW-1133">Transmembrane helix</keyword>
<dbReference type="GO" id="GO:0006508">
    <property type="term" value="P:proteolysis"/>
    <property type="evidence" value="ECO:0007669"/>
    <property type="project" value="UniProtKB-KW"/>
</dbReference>
<proteinExistence type="predicted"/>
<organism evidence="2">
    <name type="scientific">hydrothermal vent metagenome</name>
    <dbReference type="NCBI Taxonomy" id="652676"/>
    <lineage>
        <taxon>unclassified sequences</taxon>
        <taxon>metagenomes</taxon>
        <taxon>ecological metagenomes</taxon>
    </lineage>
</organism>
<protein>
    <submittedName>
        <fullName evidence="2">Putative activity regulator of membrane protease YbbK</fullName>
    </submittedName>
</protein>
<keyword evidence="2" id="KW-0378">Hydrolase</keyword>
<accession>A0A1W1EFJ9</accession>
<keyword evidence="2" id="KW-0645">Protease</keyword>
<keyword evidence="1" id="KW-0812">Transmembrane</keyword>